<dbReference type="PANTHER" id="PTHR38339">
    <property type="entry name" value="TRANSGLUTAMINASE DOMAIN PROTEIN"/>
    <property type="match status" value="1"/>
</dbReference>
<reference evidence="2" key="2">
    <citation type="submission" date="2021-04" db="EMBL/GenBank/DDBJ databases">
        <authorList>
            <person name="Gilroy R."/>
        </authorList>
    </citation>
    <scope>NUCLEOTIDE SEQUENCE</scope>
    <source>
        <strain evidence="2">ChiHjej9B8-13557</strain>
    </source>
</reference>
<dbReference type="PANTHER" id="PTHR38339:SF1">
    <property type="entry name" value="TRANSGLUTAMINASE-LIKE DOMAIN-CONTAINING PROTEIN"/>
    <property type="match status" value="1"/>
</dbReference>
<dbReference type="Gene3D" id="3.10.620.30">
    <property type="match status" value="1"/>
</dbReference>
<protein>
    <submittedName>
        <fullName evidence="2">Transglutaminase-like domain-containing protein</fullName>
    </submittedName>
</protein>
<dbReference type="Pfam" id="PF01841">
    <property type="entry name" value="Transglut_core"/>
    <property type="match status" value="1"/>
</dbReference>
<dbReference type="EMBL" id="DWXX01000185">
    <property type="protein sequence ID" value="HJB59922.1"/>
    <property type="molecule type" value="Genomic_DNA"/>
</dbReference>
<proteinExistence type="predicted"/>
<evidence type="ECO:0000313" key="3">
    <source>
        <dbReference type="Proteomes" id="UP000824211"/>
    </source>
</evidence>
<dbReference type="InterPro" id="IPR038765">
    <property type="entry name" value="Papain-like_cys_pep_sf"/>
</dbReference>
<reference evidence="2" key="1">
    <citation type="journal article" date="2021" name="PeerJ">
        <title>Extensive microbial diversity within the chicken gut microbiome revealed by metagenomics and culture.</title>
        <authorList>
            <person name="Gilroy R."/>
            <person name="Ravi A."/>
            <person name="Getino M."/>
            <person name="Pursley I."/>
            <person name="Horton D.L."/>
            <person name="Alikhan N.F."/>
            <person name="Baker D."/>
            <person name="Gharbi K."/>
            <person name="Hall N."/>
            <person name="Watson M."/>
            <person name="Adriaenssens E.M."/>
            <person name="Foster-Nyarko E."/>
            <person name="Jarju S."/>
            <person name="Secka A."/>
            <person name="Antonio M."/>
            <person name="Oren A."/>
            <person name="Chaudhuri R.R."/>
            <person name="La Ragione R."/>
            <person name="Hildebrand F."/>
            <person name="Pallen M.J."/>
        </authorList>
    </citation>
    <scope>NUCLEOTIDE SEQUENCE</scope>
    <source>
        <strain evidence="2">ChiHjej9B8-13557</strain>
    </source>
</reference>
<evidence type="ECO:0000313" key="2">
    <source>
        <dbReference type="EMBL" id="HJB59922.1"/>
    </source>
</evidence>
<sequence>MNERHTSPAAAQDENEWLCAPASALPDDIARLKAAGYLKEAAARIDARLAEDWAQSQNGGAQSPAANPAPHGVDAQRAALLAAREVLRRLPADYPYTEEAAVARMQGLVRGFTAEELRALERAGRVDWRFIEGEKRYFARFDETLLDTDPAFAARRLAPGPDADARRARRRALHDRMARTGQAAARITLEASIRMSDDAFAAALARARQEGRQAVHLRVWLPLPAACPAQSGIRLEWASEPPARVAPETAPQRTVYWEADLAENRAFAVRYSYTRTARYADPMGFAPDPVQPAFDTGEQAPHILFTPALRALAAQLTAGVSSPAEKARRFYDYITLNVRYHYQPAYFVLEDIPTRCAADRRGDCGVMALTFITLCRLAGIPARWESGLAAGPDSCGCHDWAAFYIAPKGWMYADCSYGAAMARAGDEELRRHYFGSLDPDRMAANTAFGAPFDPPMRAFRADPWDNQTGEMEADGVGLWGDETLTDKRTISYQEL</sequence>
<feature type="domain" description="Transglutaminase-like" evidence="1">
    <location>
        <begin position="356"/>
        <end position="417"/>
    </location>
</feature>
<evidence type="ECO:0000259" key="1">
    <source>
        <dbReference type="SMART" id="SM00460"/>
    </source>
</evidence>
<accession>A0A9D2S7V8</accession>
<dbReference type="Proteomes" id="UP000824211">
    <property type="component" value="Unassembled WGS sequence"/>
</dbReference>
<name>A0A9D2S7V8_9FIRM</name>
<dbReference type="AlphaFoldDB" id="A0A9D2S7V8"/>
<comment type="caution">
    <text evidence="2">The sequence shown here is derived from an EMBL/GenBank/DDBJ whole genome shotgun (WGS) entry which is preliminary data.</text>
</comment>
<dbReference type="SUPFAM" id="SSF54001">
    <property type="entry name" value="Cysteine proteinases"/>
    <property type="match status" value="1"/>
</dbReference>
<gene>
    <name evidence="2" type="ORF">H9771_09785</name>
</gene>
<dbReference type="SMART" id="SM00460">
    <property type="entry name" value="TGc"/>
    <property type="match status" value="1"/>
</dbReference>
<organism evidence="2 3">
    <name type="scientific">Candidatus Faecalibacterium faecipullorum</name>
    <dbReference type="NCBI Taxonomy" id="2838578"/>
    <lineage>
        <taxon>Bacteria</taxon>
        <taxon>Bacillati</taxon>
        <taxon>Bacillota</taxon>
        <taxon>Clostridia</taxon>
        <taxon>Eubacteriales</taxon>
        <taxon>Oscillospiraceae</taxon>
        <taxon>Faecalibacterium</taxon>
    </lineage>
</organism>
<dbReference type="InterPro" id="IPR002931">
    <property type="entry name" value="Transglutaminase-like"/>
</dbReference>